<dbReference type="InterPro" id="IPR045051">
    <property type="entry name" value="SBT"/>
</dbReference>
<dbReference type="InterPro" id="IPR036852">
    <property type="entry name" value="Peptidase_S8/S53_dom_sf"/>
</dbReference>
<comment type="caution">
    <text evidence="6">Lacks conserved residue(s) required for the propagation of feature annotation.</text>
</comment>
<keyword evidence="5" id="KW-0720">Serine protease</keyword>
<evidence type="ECO:0000256" key="4">
    <source>
        <dbReference type="ARBA" id="ARBA00022801"/>
    </source>
</evidence>
<keyword evidence="2" id="KW-0645">Protease</keyword>
<keyword evidence="9" id="KW-1185">Reference proteome</keyword>
<keyword evidence="3" id="KW-0732">Signal</keyword>
<evidence type="ECO:0000313" key="9">
    <source>
        <dbReference type="Proteomes" id="UP001642360"/>
    </source>
</evidence>
<protein>
    <recommendedName>
        <fullName evidence="7">Peptidase S8/S53 domain-containing protein</fullName>
    </recommendedName>
</protein>
<dbReference type="InterPro" id="IPR015500">
    <property type="entry name" value="Peptidase_S8_subtilisin-rel"/>
</dbReference>
<reference evidence="8 9" key="1">
    <citation type="submission" date="2024-02" db="EMBL/GenBank/DDBJ databases">
        <authorList>
            <person name="Vignale AGUSTIN F."/>
            <person name="Sosa J E."/>
            <person name="Modenutti C."/>
        </authorList>
    </citation>
    <scope>NUCLEOTIDE SEQUENCE [LARGE SCALE GENOMIC DNA]</scope>
</reference>
<dbReference type="PROSITE" id="PS51892">
    <property type="entry name" value="SUBTILASE"/>
    <property type="match status" value="1"/>
</dbReference>
<dbReference type="GO" id="GO:0006508">
    <property type="term" value="P:proteolysis"/>
    <property type="evidence" value="ECO:0007669"/>
    <property type="project" value="UniProtKB-KW"/>
</dbReference>
<evidence type="ECO:0000259" key="7">
    <source>
        <dbReference type="Pfam" id="PF00082"/>
    </source>
</evidence>
<dbReference type="PANTHER" id="PTHR10795">
    <property type="entry name" value="PROPROTEIN CONVERTASE SUBTILISIN/KEXIN"/>
    <property type="match status" value="1"/>
</dbReference>
<evidence type="ECO:0000256" key="3">
    <source>
        <dbReference type="ARBA" id="ARBA00022729"/>
    </source>
</evidence>
<dbReference type="EMBL" id="CAUOFW020007969">
    <property type="protein sequence ID" value="CAK9181234.1"/>
    <property type="molecule type" value="Genomic_DNA"/>
</dbReference>
<dbReference type="PRINTS" id="PR00723">
    <property type="entry name" value="SUBTILISIN"/>
</dbReference>
<dbReference type="Pfam" id="PF00082">
    <property type="entry name" value="Peptidase_S8"/>
    <property type="match status" value="1"/>
</dbReference>
<dbReference type="InterPro" id="IPR000209">
    <property type="entry name" value="Peptidase_S8/S53_dom"/>
</dbReference>
<evidence type="ECO:0000256" key="1">
    <source>
        <dbReference type="ARBA" id="ARBA00011073"/>
    </source>
</evidence>
<keyword evidence="4" id="KW-0378">Hydrolase</keyword>
<comment type="caution">
    <text evidence="8">The sequence shown here is derived from an EMBL/GenBank/DDBJ whole genome shotgun (WGS) entry which is preliminary data.</text>
</comment>
<dbReference type="AlphaFoldDB" id="A0ABC8UK03"/>
<evidence type="ECO:0000313" key="8">
    <source>
        <dbReference type="EMBL" id="CAK9181234.1"/>
    </source>
</evidence>
<name>A0ABC8UK03_9AQUA</name>
<comment type="similarity">
    <text evidence="1 6">Belongs to the peptidase S8 family.</text>
</comment>
<evidence type="ECO:0000256" key="6">
    <source>
        <dbReference type="PROSITE-ProRule" id="PRU01240"/>
    </source>
</evidence>
<accession>A0ABC8UK03</accession>
<dbReference type="Gene3D" id="3.40.50.200">
    <property type="entry name" value="Peptidase S8/S53 domain"/>
    <property type="match status" value="1"/>
</dbReference>
<dbReference type="SUPFAM" id="SSF52743">
    <property type="entry name" value="Subtilisin-like"/>
    <property type="match status" value="1"/>
</dbReference>
<dbReference type="GO" id="GO:0008236">
    <property type="term" value="F:serine-type peptidase activity"/>
    <property type="evidence" value="ECO:0007669"/>
    <property type="project" value="UniProtKB-KW"/>
</dbReference>
<dbReference type="Proteomes" id="UP001642360">
    <property type="component" value="Unassembled WGS sequence"/>
</dbReference>
<organism evidence="8 9">
    <name type="scientific">Ilex paraguariensis</name>
    <name type="common">yerba mate</name>
    <dbReference type="NCBI Taxonomy" id="185542"/>
    <lineage>
        <taxon>Eukaryota</taxon>
        <taxon>Viridiplantae</taxon>
        <taxon>Streptophyta</taxon>
        <taxon>Embryophyta</taxon>
        <taxon>Tracheophyta</taxon>
        <taxon>Spermatophyta</taxon>
        <taxon>Magnoliopsida</taxon>
        <taxon>eudicotyledons</taxon>
        <taxon>Gunneridae</taxon>
        <taxon>Pentapetalae</taxon>
        <taxon>asterids</taxon>
        <taxon>campanulids</taxon>
        <taxon>Aquifoliales</taxon>
        <taxon>Aquifoliaceae</taxon>
        <taxon>Ilex</taxon>
    </lineage>
</organism>
<gene>
    <name evidence="8" type="ORF">ILEXP_LOCUS51286</name>
</gene>
<proteinExistence type="inferred from homology"/>
<sequence>MPPVPACWQGACESGVEFKSSHCNKKLFGACSFIKGVKQGVFNISKPDDYDSPRDYEGHGTRTSSTAAGRHVPFANYFGYANGTAIAVAPASDTLAGMDQAIEDGVDLMSLSLGFIEMPFYENPIALGAFAAMGKGIFVSCSAGNGGPHAYAIHNGAPWITTVGSGTIDRDFAAHVTLGMYIFCDFNDQVSVFQQLYDMNSTGAAGAIFSSDSRQFLRPDDFNMPFVTVIPKPAPQVAVSSSRGPGRIAPWILKPDILAPGVDILAAWVPNRKGAPIRDDYLLTDNNIVSGISMASPHVVGRAALLKATHRDWSPAAI</sequence>
<feature type="domain" description="Peptidase S8/S53" evidence="7">
    <location>
        <begin position="43"/>
        <end position="317"/>
    </location>
</feature>
<evidence type="ECO:0000256" key="2">
    <source>
        <dbReference type="ARBA" id="ARBA00022670"/>
    </source>
</evidence>
<evidence type="ECO:0000256" key="5">
    <source>
        <dbReference type="ARBA" id="ARBA00022825"/>
    </source>
</evidence>